<dbReference type="PANTHER" id="PTHR43884:SF12">
    <property type="entry name" value="ISOVALERYL-COA DEHYDROGENASE, MITOCHONDRIAL-RELATED"/>
    <property type="match status" value="1"/>
</dbReference>
<evidence type="ECO:0000256" key="7">
    <source>
        <dbReference type="SAM" id="Phobius"/>
    </source>
</evidence>
<dbReference type="InterPro" id="IPR037069">
    <property type="entry name" value="AcylCoA_DH/ox_N_sf"/>
</dbReference>
<dbReference type="InterPro" id="IPR013786">
    <property type="entry name" value="AcylCoA_DH/ox_N"/>
</dbReference>
<comment type="similarity">
    <text evidence="2">Belongs to the acyl-CoA dehydrogenase family.</text>
</comment>
<dbReference type="FunFam" id="1.10.540.10:FF:000002">
    <property type="entry name" value="Acyl-CoA dehydrogenase FadE19"/>
    <property type="match status" value="1"/>
</dbReference>
<keyword evidence="7" id="KW-0812">Transmembrane</keyword>
<dbReference type="Proteomes" id="UP000464658">
    <property type="component" value="Chromosome"/>
</dbReference>
<gene>
    <name evidence="9" type="ORF">BsIDN1_65360</name>
</gene>
<dbReference type="InterPro" id="IPR009100">
    <property type="entry name" value="AcylCoA_DH/oxidase_NM_dom_sf"/>
</dbReference>
<evidence type="ECO:0000256" key="1">
    <source>
        <dbReference type="ARBA" id="ARBA00001974"/>
    </source>
</evidence>
<dbReference type="Pfam" id="PF02771">
    <property type="entry name" value="Acyl-CoA_dh_N"/>
    <property type="match status" value="1"/>
</dbReference>
<dbReference type="SUPFAM" id="SSF56645">
    <property type="entry name" value="Acyl-CoA dehydrogenase NM domain-like"/>
    <property type="match status" value="1"/>
</dbReference>
<evidence type="ECO:0000256" key="3">
    <source>
        <dbReference type="ARBA" id="ARBA00022630"/>
    </source>
</evidence>
<proteinExistence type="inferred from homology"/>
<keyword evidence="7" id="KW-0472">Membrane</keyword>
<keyword evidence="5" id="KW-0560">Oxidoreductase</keyword>
<keyword evidence="3" id="KW-0285">Flavoprotein</keyword>
<name>A0A5S9MIJ8_BACIA</name>
<comment type="cofactor">
    <cofactor evidence="1">
        <name>FAD</name>
        <dbReference type="ChEBI" id="CHEBI:57692"/>
    </cofactor>
</comment>
<feature type="transmembrane region" description="Helical" evidence="7">
    <location>
        <begin position="82"/>
        <end position="102"/>
    </location>
</feature>
<protein>
    <recommendedName>
        <fullName evidence="8">Acyl-CoA dehydrogenase/oxidase N-terminal domain-containing protein</fullName>
    </recommendedName>
</protein>
<evidence type="ECO:0000256" key="6">
    <source>
        <dbReference type="ARBA" id="ARBA00052546"/>
    </source>
</evidence>
<evidence type="ECO:0000313" key="10">
    <source>
        <dbReference type="Proteomes" id="UP000464658"/>
    </source>
</evidence>
<evidence type="ECO:0000256" key="2">
    <source>
        <dbReference type="ARBA" id="ARBA00009347"/>
    </source>
</evidence>
<organism evidence="9 10">
    <name type="scientific">Bacillus safensis</name>
    <dbReference type="NCBI Taxonomy" id="561879"/>
    <lineage>
        <taxon>Bacteria</taxon>
        <taxon>Bacillati</taxon>
        <taxon>Bacillota</taxon>
        <taxon>Bacilli</taxon>
        <taxon>Bacillales</taxon>
        <taxon>Bacillaceae</taxon>
        <taxon>Bacillus</taxon>
    </lineage>
</organism>
<evidence type="ECO:0000256" key="4">
    <source>
        <dbReference type="ARBA" id="ARBA00022827"/>
    </source>
</evidence>
<keyword evidence="4" id="KW-0274">FAD</keyword>
<accession>A0A5S9MIJ8</accession>
<feature type="domain" description="Acyl-CoA dehydrogenase/oxidase N-terminal" evidence="8">
    <location>
        <begin position="6"/>
        <end position="109"/>
    </location>
</feature>
<dbReference type="AlphaFoldDB" id="A0A5S9MIJ8"/>
<dbReference type="Gene3D" id="1.10.540.10">
    <property type="entry name" value="Acyl-CoA dehydrogenase/oxidase, N-terminal domain"/>
    <property type="match status" value="1"/>
</dbReference>
<dbReference type="EMBL" id="AP021906">
    <property type="protein sequence ID" value="BBP92918.1"/>
    <property type="molecule type" value="Genomic_DNA"/>
</dbReference>
<evidence type="ECO:0000256" key="5">
    <source>
        <dbReference type="ARBA" id="ARBA00023002"/>
    </source>
</evidence>
<sequence length="123" mass="13921">MDVLLTDQQRLWREQTAEFARQRIFPEVEAMEQGRFPNTLLSEMGWQGYLGIPIPASYQGLGADFTTYIIAIHELSKVSATIGVIVSVHTSVVTMPILTFGTKEQKKLMSRRLHPGRSWAPFV</sequence>
<comment type="catalytic activity">
    <reaction evidence="6">
        <text>a 2,3-saturated acyl-CoA + A = a 2,3-dehydroacyl-CoA + AH2</text>
        <dbReference type="Rhea" id="RHEA:48608"/>
        <dbReference type="ChEBI" id="CHEBI:13193"/>
        <dbReference type="ChEBI" id="CHEBI:17499"/>
        <dbReference type="ChEBI" id="CHEBI:60015"/>
        <dbReference type="ChEBI" id="CHEBI:65111"/>
    </reaction>
</comment>
<dbReference type="GO" id="GO:0003995">
    <property type="term" value="F:acyl-CoA dehydrogenase activity"/>
    <property type="evidence" value="ECO:0007669"/>
    <property type="project" value="TreeGrafter"/>
</dbReference>
<dbReference type="PANTHER" id="PTHR43884">
    <property type="entry name" value="ACYL-COA DEHYDROGENASE"/>
    <property type="match status" value="1"/>
</dbReference>
<evidence type="ECO:0000259" key="8">
    <source>
        <dbReference type="Pfam" id="PF02771"/>
    </source>
</evidence>
<dbReference type="GO" id="GO:0050660">
    <property type="term" value="F:flavin adenine dinucleotide binding"/>
    <property type="evidence" value="ECO:0007669"/>
    <property type="project" value="InterPro"/>
</dbReference>
<reference evidence="9 10" key="1">
    <citation type="submission" date="2019-12" db="EMBL/GenBank/DDBJ databases">
        <title>Full genome sequence of a Bacillus safensis strain isolated from commercially available natto in Indonesia.</title>
        <authorList>
            <person name="Yoshida M."/>
            <person name="Uomi M."/>
            <person name="Waturangi D."/>
            <person name="Ekaputri J.J."/>
            <person name="Setiamarga D.H.E."/>
        </authorList>
    </citation>
    <scope>NUCLEOTIDE SEQUENCE [LARGE SCALE GENOMIC DNA]</scope>
    <source>
        <strain evidence="9 10">IDN1</strain>
    </source>
</reference>
<keyword evidence="7" id="KW-1133">Transmembrane helix</keyword>
<evidence type="ECO:0000313" key="9">
    <source>
        <dbReference type="EMBL" id="BBP92918.1"/>
    </source>
</evidence>